<feature type="domain" description="Peptidase S8/S53" evidence="6">
    <location>
        <begin position="142"/>
        <end position="410"/>
    </location>
</feature>
<evidence type="ECO:0000259" key="6">
    <source>
        <dbReference type="Pfam" id="PF00082"/>
    </source>
</evidence>
<dbReference type="OrthoDB" id="9798386at2"/>
<dbReference type="Proteomes" id="UP000187338">
    <property type="component" value="Unassembled WGS sequence"/>
</dbReference>
<evidence type="ECO:0000256" key="3">
    <source>
        <dbReference type="ARBA" id="ARBA00022801"/>
    </source>
</evidence>
<proteinExistence type="inferred from homology"/>
<dbReference type="InterPro" id="IPR050131">
    <property type="entry name" value="Peptidase_S8_subtilisin-like"/>
</dbReference>
<evidence type="ECO:0000256" key="5">
    <source>
        <dbReference type="PROSITE-ProRule" id="PRU01240"/>
    </source>
</evidence>
<accession>A0A1L8D1Z9</accession>
<dbReference type="InterPro" id="IPR015500">
    <property type="entry name" value="Peptidase_S8_subtilisin-rel"/>
</dbReference>
<dbReference type="RefSeq" id="WP_075865335.1">
    <property type="nucleotide sequence ID" value="NZ_BDJL01000035.1"/>
</dbReference>
<keyword evidence="8" id="KW-1185">Reference proteome</keyword>
<evidence type="ECO:0000313" key="8">
    <source>
        <dbReference type="Proteomes" id="UP000187338"/>
    </source>
</evidence>
<name>A0A1L8D1Z9_9THEO</name>
<dbReference type="InterPro" id="IPR036852">
    <property type="entry name" value="Peptidase_S8/S53_dom_sf"/>
</dbReference>
<dbReference type="GO" id="GO:0004252">
    <property type="term" value="F:serine-type endopeptidase activity"/>
    <property type="evidence" value="ECO:0007669"/>
    <property type="project" value="UniProtKB-UniRule"/>
</dbReference>
<evidence type="ECO:0000256" key="2">
    <source>
        <dbReference type="ARBA" id="ARBA00022670"/>
    </source>
</evidence>
<feature type="active site" description="Charge relay system" evidence="5">
    <location>
        <position position="151"/>
    </location>
</feature>
<protein>
    <recommendedName>
        <fullName evidence="6">Peptidase S8/S53 domain-containing protein</fullName>
    </recommendedName>
</protein>
<comment type="caution">
    <text evidence="7">The sequence shown here is derived from an EMBL/GenBank/DDBJ whole genome shotgun (WGS) entry which is preliminary data.</text>
</comment>
<gene>
    <name evidence="7" type="ORF">ciss_11060</name>
</gene>
<evidence type="ECO:0000256" key="1">
    <source>
        <dbReference type="ARBA" id="ARBA00011073"/>
    </source>
</evidence>
<dbReference type="AlphaFoldDB" id="A0A1L8D1Z9"/>
<keyword evidence="4 5" id="KW-0720">Serine protease</keyword>
<dbReference type="SUPFAM" id="SSF52743">
    <property type="entry name" value="Subtilisin-like"/>
    <property type="match status" value="1"/>
</dbReference>
<keyword evidence="2 5" id="KW-0645">Protease</keyword>
<keyword evidence="3 5" id="KW-0378">Hydrolase</keyword>
<dbReference type="GO" id="GO:0006508">
    <property type="term" value="P:proteolysis"/>
    <property type="evidence" value="ECO:0007669"/>
    <property type="project" value="UniProtKB-KW"/>
</dbReference>
<sequence>MAGKNKVGKVLKEKLSTLKIGETVKVAVIFEAPFYRSLEREEVISTLEKHLEEKVKKLLGVRADKAKSFWLLPGFIAELDADTIQKLLENPEVRSIDLAEQRMKIPVTRRKIYHPPRAPFKESLWQYKPVNAYALWDKGLFGNGIVVGHLDTGINPRHPNLLGKIVGWAKVKQDGKVIPGKPSEAFDDNGHGTFTGGLIVAGTKDNPLGIAPAAKLFSVKVLDRDGSGSLEQVIAGLQYIALQKNISIVNMSWGVEGFLSLLIQPMVNLLLLGILPVAAIGNDGPGTSSSPGNIPGVLGVGALDFYPKTTNYKFLYPATFSNTEFVTPRTATFRFPYYLKPDLLAPGVSVVSTWSKGYASQSGSSAAAPIISGMLAAITEKYKLAPETLFSLLKISGSFAGKPTFGYGWGIPDAGKILNYLEEASYLKIINQNSIGKPLEGIVSFSAKGQDFIDVGYIHPVTGRLTLPAPANTVVKFTVAQPQGKVKTVELTTPASTTTKEVVV</sequence>
<dbReference type="STRING" id="661089.ciss_11060"/>
<dbReference type="PANTHER" id="PTHR43806">
    <property type="entry name" value="PEPTIDASE S8"/>
    <property type="match status" value="1"/>
</dbReference>
<dbReference type="Pfam" id="PF00082">
    <property type="entry name" value="Peptidase_S8"/>
    <property type="match status" value="1"/>
</dbReference>
<comment type="similarity">
    <text evidence="1 5">Belongs to the peptidase S8 family.</text>
</comment>
<dbReference type="PROSITE" id="PS51892">
    <property type="entry name" value="SUBTILASE"/>
    <property type="match status" value="1"/>
</dbReference>
<organism evidence="7 8">
    <name type="scientific">Carboxydothermus islandicus</name>
    <dbReference type="NCBI Taxonomy" id="661089"/>
    <lineage>
        <taxon>Bacteria</taxon>
        <taxon>Bacillati</taxon>
        <taxon>Bacillota</taxon>
        <taxon>Clostridia</taxon>
        <taxon>Thermoanaerobacterales</taxon>
        <taxon>Thermoanaerobacteraceae</taxon>
        <taxon>Carboxydothermus</taxon>
    </lineage>
</organism>
<dbReference type="PRINTS" id="PR00723">
    <property type="entry name" value="SUBTILISIN"/>
</dbReference>
<dbReference type="InterPro" id="IPR000209">
    <property type="entry name" value="Peptidase_S8/S53_dom"/>
</dbReference>
<feature type="active site" description="Charge relay system" evidence="5">
    <location>
        <position position="365"/>
    </location>
</feature>
<evidence type="ECO:0000313" key="7">
    <source>
        <dbReference type="EMBL" id="GAV25173.1"/>
    </source>
</evidence>
<feature type="active site" description="Charge relay system" evidence="5">
    <location>
        <position position="191"/>
    </location>
</feature>
<dbReference type="EMBL" id="BDJL01000035">
    <property type="protein sequence ID" value="GAV25173.1"/>
    <property type="molecule type" value="Genomic_DNA"/>
</dbReference>
<evidence type="ECO:0000256" key="4">
    <source>
        <dbReference type="ARBA" id="ARBA00022825"/>
    </source>
</evidence>
<reference evidence="8" key="1">
    <citation type="submission" date="2016-12" db="EMBL/GenBank/DDBJ databases">
        <title>Draft Genome Sequences od Carboxydothermus pertinax and islandicus, Hydrogenogenic Carboxydotrophic Bacteria.</title>
        <authorList>
            <person name="Fukuyama Y."/>
            <person name="Ohmae K."/>
            <person name="Yoneda Y."/>
            <person name="Yoshida T."/>
            <person name="Sako Y."/>
        </authorList>
    </citation>
    <scope>NUCLEOTIDE SEQUENCE [LARGE SCALE GENOMIC DNA]</scope>
    <source>
        <strain evidence="8">SET</strain>
    </source>
</reference>
<dbReference type="PANTHER" id="PTHR43806:SF11">
    <property type="entry name" value="CEREVISIN-RELATED"/>
    <property type="match status" value="1"/>
</dbReference>
<dbReference type="Gene3D" id="3.40.50.200">
    <property type="entry name" value="Peptidase S8/S53 domain"/>
    <property type="match status" value="1"/>
</dbReference>